<name>A0A3Q1GBX1_9TELE</name>
<dbReference type="Gene3D" id="1.10.510.10">
    <property type="entry name" value="Transferase(Phosphotransferase) domain 1"/>
    <property type="match status" value="1"/>
</dbReference>
<evidence type="ECO:0000256" key="6">
    <source>
        <dbReference type="ARBA" id="ARBA00022840"/>
    </source>
</evidence>
<evidence type="ECO:0000256" key="3">
    <source>
        <dbReference type="ARBA" id="ARBA00022679"/>
    </source>
</evidence>
<keyword evidence="9" id="KW-0175">Coiled coil</keyword>
<dbReference type="InParanoid" id="A0A3Q1GBX1"/>
<dbReference type="Proteomes" id="UP000257200">
    <property type="component" value="Unplaced"/>
</dbReference>
<dbReference type="GO" id="GO:0005524">
    <property type="term" value="F:ATP binding"/>
    <property type="evidence" value="ECO:0007669"/>
    <property type="project" value="UniProtKB-KW"/>
</dbReference>
<keyword evidence="10" id="KW-0732">Signal</keyword>
<proteinExistence type="predicted"/>
<keyword evidence="6" id="KW-0067">ATP-binding</keyword>
<evidence type="ECO:0000256" key="2">
    <source>
        <dbReference type="ARBA" id="ARBA00022527"/>
    </source>
</evidence>
<dbReference type="AlphaFoldDB" id="A0A3Q1GBX1"/>
<evidence type="ECO:0000256" key="9">
    <source>
        <dbReference type="SAM" id="Coils"/>
    </source>
</evidence>
<dbReference type="InterPro" id="IPR011009">
    <property type="entry name" value="Kinase-like_dom_sf"/>
</dbReference>
<evidence type="ECO:0000256" key="8">
    <source>
        <dbReference type="ARBA" id="ARBA00048679"/>
    </source>
</evidence>
<feature type="chain" id="PRO_5018651165" description="non-specific serine/threonine protein kinase" evidence="10">
    <location>
        <begin position="25"/>
        <end position="250"/>
    </location>
</feature>
<evidence type="ECO:0000256" key="10">
    <source>
        <dbReference type="SAM" id="SignalP"/>
    </source>
</evidence>
<reference evidence="11" key="2">
    <citation type="submission" date="2025-09" db="UniProtKB">
        <authorList>
            <consortium name="Ensembl"/>
        </authorList>
    </citation>
    <scope>IDENTIFICATION</scope>
</reference>
<dbReference type="PANTHER" id="PTHR44899:SF8">
    <property type="entry name" value="NIMA-RELATED KINASE 11"/>
    <property type="match status" value="1"/>
</dbReference>
<keyword evidence="2" id="KW-0723">Serine/threonine-protein kinase</keyword>
<dbReference type="EC" id="2.7.11.1" evidence="1"/>
<protein>
    <recommendedName>
        <fullName evidence="1">non-specific serine/threonine protein kinase</fullName>
        <ecNumber evidence="1">2.7.11.1</ecNumber>
    </recommendedName>
</protein>
<dbReference type="PANTHER" id="PTHR44899">
    <property type="entry name" value="CAMK FAMILY PROTEIN KINASE"/>
    <property type="match status" value="1"/>
</dbReference>
<sequence length="250" mass="28850">HGSTADFCCCFCVVLCCRALGCLLYEMCCLTHAFQGPNFMSVLMRIVEGETPTLPSTYSADLNSVMQRMLQKQPSCRPTAAEILRSRFMEENMQVEHTNTQSFPPQNMTETKVHLQTLIDRSELEKMTPRERMRLRKLQAADEKAKRLRKLAEEKYEEIHTCRRELRSRHFEKVSLDVLNVRSYYVLFLVRTFRPHTASLFKPVTWCHFKTSNFLPQPIGGQRGRSLSELANQQPGSPECWQIAVDPEAG</sequence>
<evidence type="ECO:0000256" key="7">
    <source>
        <dbReference type="ARBA" id="ARBA00047899"/>
    </source>
</evidence>
<feature type="coiled-coil region" evidence="9">
    <location>
        <begin position="135"/>
        <end position="165"/>
    </location>
</feature>
<evidence type="ECO:0000256" key="4">
    <source>
        <dbReference type="ARBA" id="ARBA00022741"/>
    </source>
</evidence>
<keyword evidence="5" id="KW-0418">Kinase</keyword>
<feature type="signal peptide" evidence="10">
    <location>
        <begin position="1"/>
        <end position="24"/>
    </location>
</feature>
<accession>A0A3Q1GBX1</accession>
<dbReference type="GO" id="GO:0004674">
    <property type="term" value="F:protein serine/threonine kinase activity"/>
    <property type="evidence" value="ECO:0007669"/>
    <property type="project" value="UniProtKB-KW"/>
</dbReference>
<dbReference type="GeneTree" id="ENSGT00940000160525"/>
<dbReference type="STRING" id="80966.ENSAPOP00000026669"/>
<dbReference type="InterPro" id="IPR051131">
    <property type="entry name" value="NEK_Ser/Thr_kinase_NIMA"/>
</dbReference>
<comment type="catalytic activity">
    <reaction evidence="7">
        <text>L-threonyl-[protein] + ATP = O-phospho-L-threonyl-[protein] + ADP + H(+)</text>
        <dbReference type="Rhea" id="RHEA:46608"/>
        <dbReference type="Rhea" id="RHEA-COMP:11060"/>
        <dbReference type="Rhea" id="RHEA-COMP:11605"/>
        <dbReference type="ChEBI" id="CHEBI:15378"/>
        <dbReference type="ChEBI" id="CHEBI:30013"/>
        <dbReference type="ChEBI" id="CHEBI:30616"/>
        <dbReference type="ChEBI" id="CHEBI:61977"/>
        <dbReference type="ChEBI" id="CHEBI:456216"/>
        <dbReference type="EC" id="2.7.11.1"/>
    </reaction>
</comment>
<reference evidence="11" key="1">
    <citation type="submission" date="2025-08" db="UniProtKB">
        <authorList>
            <consortium name="Ensembl"/>
        </authorList>
    </citation>
    <scope>IDENTIFICATION</scope>
</reference>
<evidence type="ECO:0000256" key="1">
    <source>
        <dbReference type="ARBA" id="ARBA00012513"/>
    </source>
</evidence>
<evidence type="ECO:0000313" key="12">
    <source>
        <dbReference type="Proteomes" id="UP000257200"/>
    </source>
</evidence>
<evidence type="ECO:0000256" key="5">
    <source>
        <dbReference type="ARBA" id="ARBA00022777"/>
    </source>
</evidence>
<dbReference type="SUPFAM" id="SSF56112">
    <property type="entry name" value="Protein kinase-like (PK-like)"/>
    <property type="match status" value="1"/>
</dbReference>
<keyword evidence="4" id="KW-0547">Nucleotide-binding</keyword>
<comment type="catalytic activity">
    <reaction evidence="8">
        <text>L-seryl-[protein] + ATP = O-phospho-L-seryl-[protein] + ADP + H(+)</text>
        <dbReference type="Rhea" id="RHEA:17989"/>
        <dbReference type="Rhea" id="RHEA-COMP:9863"/>
        <dbReference type="Rhea" id="RHEA-COMP:11604"/>
        <dbReference type="ChEBI" id="CHEBI:15378"/>
        <dbReference type="ChEBI" id="CHEBI:29999"/>
        <dbReference type="ChEBI" id="CHEBI:30616"/>
        <dbReference type="ChEBI" id="CHEBI:83421"/>
        <dbReference type="ChEBI" id="CHEBI:456216"/>
        <dbReference type="EC" id="2.7.11.1"/>
    </reaction>
</comment>
<dbReference type="Ensembl" id="ENSAPOT00000003142.1">
    <property type="protein sequence ID" value="ENSAPOP00000026669.1"/>
    <property type="gene ID" value="ENSAPOG00000000297.1"/>
</dbReference>
<keyword evidence="3" id="KW-0808">Transferase</keyword>
<evidence type="ECO:0000313" key="11">
    <source>
        <dbReference type="Ensembl" id="ENSAPOP00000026669.1"/>
    </source>
</evidence>
<keyword evidence="12" id="KW-1185">Reference proteome</keyword>
<organism evidence="11 12">
    <name type="scientific">Acanthochromis polyacanthus</name>
    <name type="common">spiny chromis</name>
    <dbReference type="NCBI Taxonomy" id="80966"/>
    <lineage>
        <taxon>Eukaryota</taxon>
        <taxon>Metazoa</taxon>
        <taxon>Chordata</taxon>
        <taxon>Craniata</taxon>
        <taxon>Vertebrata</taxon>
        <taxon>Euteleostomi</taxon>
        <taxon>Actinopterygii</taxon>
        <taxon>Neopterygii</taxon>
        <taxon>Teleostei</taxon>
        <taxon>Neoteleostei</taxon>
        <taxon>Acanthomorphata</taxon>
        <taxon>Ovalentaria</taxon>
        <taxon>Pomacentridae</taxon>
        <taxon>Acanthochromis</taxon>
    </lineage>
</organism>